<dbReference type="AlphaFoldDB" id="A0AAU7GHQ3"/>
<keyword evidence="4 7" id="KW-0489">Methyltransferase</keyword>
<dbReference type="PANTHER" id="PTHR11579:SF0">
    <property type="entry name" value="PROTEIN-L-ISOASPARTATE(D-ASPARTATE) O-METHYLTRANSFERASE"/>
    <property type="match status" value="1"/>
</dbReference>
<evidence type="ECO:0000256" key="4">
    <source>
        <dbReference type="ARBA" id="ARBA00022603"/>
    </source>
</evidence>
<evidence type="ECO:0000256" key="6">
    <source>
        <dbReference type="ARBA" id="ARBA00022691"/>
    </source>
</evidence>
<dbReference type="HAMAP" id="MF_00090">
    <property type="entry name" value="PIMT"/>
    <property type="match status" value="1"/>
</dbReference>
<dbReference type="FunFam" id="3.40.50.150:FF:000010">
    <property type="entry name" value="Protein-L-isoaspartate O-methyltransferase"/>
    <property type="match status" value="1"/>
</dbReference>
<gene>
    <name evidence="7" type="primary">pcm</name>
    <name evidence="9" type="ORF">AAME72_13670</name>
</gene>
<dbReference type="InterPro" id="IPR000682">
    <property type="entry name" value="PCMT"/>
</dbReference>
<dbReference type="GO" id="GO:0032259">
    <property type="term" value="P:methylation"/>
    <property type="evidence" value="ECO:0007669"/>
    <property type="project" value="UniProtKB-KW"/>
</dbReference>
<sequence length="256" mass="27857">MRRSWARHCSRWRPPAPTPPHAPSRFRAFRSDRPRWFNSLTDRDYEAERRRMVEEQLVPRGIRDQRVLGAMGRVPRHEFVPERSAPYAYEDHPLPIGDGQTISQPYIVALMLEAARIGPEDSVLDIGTGSGYAAAVAAELALHVVSVERHPGLALSAAATLEALGFRVDVETGDGTLGWPARAPYDAILVAATGPSVPPALVEQLKPGGRIVMPVGRPGGMQRLAAFELLPDRSLRETNLGGVAFVPLVGDAGWPA</sequence>
<organism evidence="9">
    <name type="scientific">Leifsonia sp. NPDC080035</name>
    <dbReference type="NCBI Taxonomy" id="3143936"/>
    <lineage>
        <taxon>Bacteria</taxon>
        <taxon>Bacillati</taxon>
        <taxon>Actinomycetota</taxon>
        <taxon>Actinomycetes</taxon>
        <taxon>Micrococcales</taxon>
        <taxon>Microbacteriaceae</taxon>
        <taxon>Leifsonia</taxon>
    </lineage>
</organism>
<protein>
    <recommendedName>
        <fullName evidence="7">Protein-L-isoaspartate O-methyltransferase</fullName>
        <ecNumber evidence="7">2.1.1.77</ecNumber>
    </recommendedName>
    <alternativeName>
        <fullName evidence="7">L-isoaspartyl protein carboxyl methyltransferase</fullName>
    </alternativeName>
    <alternativeName>
        <fullName evidence="7">Protein L-isoaspartyl methyltransferase</fullName>
    </alternativeName>
    <alternativeName>
        <fullName evidence="7">Protein-beta-aspartate methyltransferase</fullName>
        <shortName evidence="7">PIMT</shortName>
    </alternativeName>
</protein>
<dbReference type="EMBL" id="CP157390">
    <property type="protein sequence ID" value="XBM50229.1"/>
    <property type="molecule type" value="Genomic_DNA"/>
</dbReference>
<comment type="function">
    <text evidence="7">Catalyzes the methyl esterification of L-isoaspartyl residues in peptides and proteins that result from spontaneous decomposition of normal L-aspartyl and L-asparaginyl residues. It plays a role in the repair and/or degradation of damaged proteins.</text>
</comment>
<keyword evidence="5 7" id="KW-0808">Transferase</keyword>
<dbReference type="GO" id="GO:0005737">
    <property type="term" value="C:cytoplasm"/>
    <property type="evidence" value="ECO:0007669"/>
    <property type="project" value="UniProtKB-SubCell"/>
</dbReference>
<dbReference type="RefSeq" id="WP_348790136.1">
    <property type="nucleotide sequence ID" value="NZ_CP157390.1"/>
</dbReference>
<dbReference type="InterPro" id="IPR029063">
    <property type="entry name" value="SAM-dependent_MTases_sf"/>
</dbReference>
<dbReference type="SUPFAM" id="SSF53335">
    <property type="entry name" value="S-adenosyl-L-methionine-dependent methyltransferases"/>
    <property type="match status" value="1"/>
</dbReference>
<evidence type="ECO:0000256" key="3">
    <source>
        <dbReference type="ARBA" id="ARBA00022490"/>
    </source>
</evidence>
<dbReference type="Pfam" id="PF01135">
    <property type="entry name" value="PCMT"/>
    <property type="match status" value="1"/>
</dbReference>
<proteinExistence type="inferred from homology"/>
<comment type="subcellular location">
    <subcellularLocation>
        <location evidence="1 7">Cytoplasm</location>
    </subcellularLocation>
</comment>
<keyword evidence="6 7" id="KW-0949">S-adenosyl-L-methionine</keyword>
<reference evidence="9" key="1">
    <citation type="submission" date="2024-05" db="EMBL/GenBank/DDBJ databases">
        <title>The Natural Products Discovery Center: Release of the First 8490 Sequenced Strains for Exploring Actinobacteria Biosynthetic Diversity.</title>
        <authorList>
            <person name="Kalkreuter E."/>
            <person name="Kautsar S.A."/>
            <person name="Yang D."/>
            <person name="Bader C.D."/>
            <person name="Teijaro C.N."/>
            <person name="Fluegel L."/>
            <person name="Davis C.M."/>
            <person name="Simpson J.R."/>
            <person name="Lauterbach L."/>
            <person name="Steele A.D."/>
            <person name="Gui C."/>
            <person name="Meng S."/>
            <person name="Li G."/>
            <person name="Viehrig K."/>
            <person name="Ye F."/>
            <person name="Su P."/>
            <person name="Kiefer A.F."/>
            <person name="Nichols A."/>
            <person name="Cepeda A.J."/>
            <person name="Yan W."/>
            <person name="Fan B."/>
            <person name="Jiang Y."/>
            <person name="Adhikari A."/>
            <person name="Zheng C.-J."/>
            <person name="Schuster L."/>
            <person name="Cowan T.M."/>
            <person name="Smanski M.J."/>
            <person name="Chevrette M.G."/>
            <person name="de Carvalho L.P.S."/>
            <person name="Shen B."/>
        </authorList>
    </citation>
    <scope>NUCLEOTIDE SEQUENCE</scope>
    <source>
        <strain evidence="9">NPDC080035</strain>
    </source>
</reference>
<accession>A0AAU7GHQ3</accession>
<dbReference type="NCBIfam" id="TIGR00080">
    <property type="entry name" value="pimt"/>
    <property type="match status" value="1"/>
</dbReference>
<name>A0AAU7GHQ3_9MICO</name>
<feature type="active site" evidence="7">
    <location>
        <position position="103"/>
    </location>
</feature>
<evidence type="ECO:0000256" key="5">
    <source>
        <dbReference type="ARBA" id="ARBA00022679"/>
    </source>
</evidence>
<evidence type="ECO:0000256" key="8">
    <source>
        <dbReference type="SAM" id="MobiDB-lite"/>
    </source>
</evidence>
<feature type="compositionally biased region" description="Basic residues" evidence="8">
    <location>
        <begin position="1"/>
        <end position="11"/>
    </location>
</feature>
<evidence type="ECO:0000256" key="2">
    <source>
        <dbReference type="ARBA" id="ARBA00005369"/>
    </source>
</evidence>
<dbReference type="Gene3D" id="3.40.50.150">
    <property type="entry name" value="Vaccinia Virus protein VP39"/>
    <property type="match status" value="1"/>
</dbReference>
<dbReference type="GO" id="GO:0030091">
    <property type="term" value="P:protein repair"/>
    <property type="evidence" value="ECO:0007669"/>
    <property type="project" value="UniProtKB-UniRule"/>
</dbReference>
<dbReference type="NCBIfam" id="NF001453">
    <property type="entry name" value="PRK00312.1"/>
    <property type="match status" value="1"/>
</dbReference>
<evidence type="ECO:0000313" key="9">
    <source>
        <dbReference type="EMBL" id="XBM50229.1"/>
    </source>
</evidence>
<comment type="similarity">
    <text evidence="2 7">Belongs to the methyltransferase superfamily. L-isoaspartyl/D-aspartyl protein methyltransferase family.</text>
</comment>
<dbReference type="PANTHER" id="PTHR11579">
    <property type="entry name" value="PROTEIN-L-ISOASPARTATE O-METHYLTRANSFERASE"/>
    <property type="match status" value="1"/>
</dbReference>
<dbReference type="EC" id="2.1.1.77" evidence="7"/>
<dbReference type="GO" id="GO:0004719">
    <property type="term" value="F:protein-L-isoaspartate (D-aspartate) O-methyltransferase activity"/>
    <property type="evidence" value="ECO:0007669"/>
    <property type="project" value="UniProtKB-UniRule"/>
</dbReference>
<evidence type="ECO:0000256" key="7">
    <source>
        <dbReference type="HAMAP-Rule" id="MF_00090"/>
    </source>
</evidence>
<keyword evidence="3 7" id="KW-0963">Cytoplasm</keyword>
<comment type="catalytic activity">
    <reaction evidence="7">
        <text>[protein]-L-isoaspartate + S-adenosyl-L-methionine = [protein]-L-isoaspartate alpha-methyl ester + S-adenosyl-L-homocysteine</text>
        <dbReference type="Rhea" id="RHEA:12705"/>
        <dbReference type="Rhea" id="RHEA-COMP:12143"/>
        <dbReference type="Rhea" id="RHEA-COMP:12144"/>
        <dbReference type="ChEBI" id="CHEBI:57856"/>
        <dbReference type="ChEBI" id="CHEBI:59789"/>
        <dbReference type="ChEBI" id="CHEBI:90596"/>
        <dbReference type="ChEBI" id="CHEBI:90598"/>
        <dbReference type="EC" id="2.1.1.77"/>
    </reaction>
</comment>
<dbReference type="CDD" id="cd02440">
    <property type="entry name" value="AdoMet_MTases"/>
    <property type="match status" value="1"/>
</dbReference>
<dbReference type="PROSITE" id="PS01279">
    <property type="entry name" value="PCMT"/>
    <property type="match status" value="1"/>
</dbReference>
<feature type="region of interest" description="Disordered" evidence="8">
    <location>
        <begin position="1"/>
        <end position="25"/>
    </location>
</feature>
<evidence type="ECO:0000256" key="1">
    <source>
        <dbReference type="ARBA" id="ARBA00004496"/>
    </source>
</evidence>